<protein>
    <submittedName>
        <fullName evidence="1">Uncharacterized protein</fullName>
    </submittedName>
</protein>
<reference evidence="1 2" key="1">
    <citation type="submission" date="2021-05" db="EMBL/GenBank/DDBJ databases">
        <title>Genetic and Functional Diversity in Clade A Lucinid endosymbionts from the Bahamas.</title>
        <authorList>
            <person name="Giani N.M."/>
            <person name="Engel A.S."/>
            <person name="Campbell B.J."/>
        </authorList>
    </citation>
    <scope>NUCLEOTIDE SEQUENCE [LARGE SCALE GENOMIC DNA]</scope>
    <source>
        <strain evidence="1">LUC16012Gg_MoonRockCtena</strain>
    </source>
</reference>
<proteinExistence type="predicted"/>
<evidence type="ECO:0000313" key="2">
    <source>
        <dbReference type="Proteomes" id="UP000770889"/>
    </source>
</evidence>
<evidence type="ECO:0000313" key="1">
    <source>
        <dbReference type="EMBL" id="MBT2990832.1"/>
    </source>
</evidence>
<organism evidence="1 2">
    <name type="scientific">Candidatus Thiodiazotropha taylori</name>
    <dbReference type="NCBI Taxonomy" id="2792791"/>
    <lineage>
        <taxon>Bacteria</taxon>
        <taxon>Pseudomonadati</taxon>
        <taxon>Pseudomonadota</taxon>
        <taxon>Gammaproteobacteria</taxon>
        <taxon>Chromatiales</taxon>
        <taxon>Sedimenticolaceae</taxon>
        <taxon>Candidatus Thiodiazotropha</taxon>
    </lineage>
</organism>
<name>A0A944MCE4_9GAMM</name>
<dbReference type="Proteomes" id="UP000770889">
    <property type="component" value="Unassembled WGS sequence"/>
</dbReference>
<dbReference type="EMBL" id="JAHHGM010000022">
    <property type="protein sequence ID" value="MBT2990832.1"/>
    <property type="molecule type" value="Genomic_DNA"/>
</dbReference>
<comment type="caution">
    <text evidence="1">The sequence shown here is derived from an EMBL/GenBank/DDBJ whole genome shotgun (WGS) entry which is preliminary data.</text>
</comment>
<dbReference type="AlphaFoldDB" id="A0A944MCE4"/>
<gene>
    <name evidence="1" type="ORF">KME65_17885</name>
</gene>
<accession>A0A944MCE4</accession>
<sequence length="111" mass="12891">MNTGDAPVYVSLPAKRSLENRYAIYADRIELLCRLPFVTKTLVIKRDELVSIETYKPPVIRTSLFALKLDLADLFEHVGLVRKNGLFKQLRFTPKNPREFVEKVKELWDIA</sequence>